<evidence type="ECO:0000256" key="1">
    <source>
        <dbReference type="SAM" id="Phobius"/>
    </source>
</evidence>
<dbReference type="Proteomes" id="UP001054252">
    <property type="component" value="Unassembled WGS sequence"/>
</dbReference>
<comment type="caution">
    <text evidence="2">The sequence shown here is derived from an EMBL/GenBank/DDBJ whole genome shotgun (WGS) entry which is preliminary data.</text>
</comment>
<keyword evidence="1" id="KW-0812">Transmembrane</keyword>
<sequence>MVSYNLHPAGKEVEILSILFLFLVVDVRRYQVFQVFWLQGYLYFFSFGYSVYVLSTFLGCKLPFRLCVLEVYYFDVILMVQRDIFPGGLSYLLQVANDYC</sequence>
<accession>A0AAV5M5Q1</accession>
<keyword evidence="1" id="KW-0472">Membrane</keyword>
<keyword evidence="3" id="KW-1185">Reference proteome</keyword>
<evidence type="ECO:0000313" key="3">
    <source>
        <dbReference type="Proteomes" id="UP001054252"/>
    </source>
</evidence>
<evidence type="ECO:0000313" key="2">
    <source>
        <dbReference type="EMBL" id="GKV44835.1"/>
    </source>
</evidence>
<proteinExistence type="predicted"/>
<name>A0AAV5M5Q1_9ROSI</name>
<reference evidence="2 3" key="1">
    <citation type="journal article" date="2021" name="Commun. Biol.">
        <title>The genome of Shorea leprosula (Dipterocarpaceae) highlights the ecological relevance of drought in aseasonal tropical rainforests.</title>
        <authorList>
            <person name="Ng K.K.S."/>
            <person name="Kobayashi M.J."/>
            <person name="Fawcett J.A."/>
            <person name="Hatakeyama M."/>
            <person name="Paape T."/>
            <person name="Ng C.H."/>
            <person name="Ang C.C."/>
            <person name="Tnah L.H."/>
            <person name="Lee C.T."/>
            <person name="Nishiyama T."/>
            <person name="Sese J."/>
            <person name="O'Brien M.J."/>
            <person name="Copetti D."/>
            <person name="Mohd Noor M.I."/>
            <person name="Ong R.C."/>
            <person name="Putra M."/>
            <person name="Sireger I.Z."/>
            <person name="Indrioko S."/>
            <person name="Kosugi Y."/>
            <person name="Izuno A."/>
            <person name="Isagi Y."/>
            <person name="Lee S.L."/>
            <person name="Shimizu K.K."/>
        </authorList>
    </citation>
    <scope>NUCLEOTIDE SEQUENCE [LARGE SCALE GENOMIC DNA]</scope>
    <source>
        <strain evidence="2">214</strain>
    </source>
</reference>
<feature type="transmembrane region" description="Helical" evidence="1">
    <location>
        <begin position="36"/>
        <end position="55"/>
    </location>
</feature>
<keyword evidence="1" id="KW-1133">Transmembrane helix</keyword>
<gene>
    <name evidence="2" type="ORF">SLEP1_g51983</name>
</gene>
<organism evidence="2 3">
    <name type="scientific">Rubroshorea leprosula</name>
    <dbReference type="NCBI Taxonomy" id="152421"/>
    <lineage>
        <taxon>Eukaryota</taxon>
        <taxon>Viridiplantae</taxon>
        <taxon>Streptophyta</taxon>
        <taxon>Embryophyta</taxon>
        <taxon>Tracheophyta</taxon>
        <taxon>Spermatophyta</taxon>
        <taxon>Magnoliopsida</taxon>
        <taxon>eudicotyledons</taxon>
        <taxon>Gunneridae</taxon>
        <taxon>Pentapetalae</taxon>
        <taxon>rosids</taxon>
        <taxon>malvids</taxon>
        <taxon>Malvales</taxon>
        <taxon>Dipterocarpaceae</taxon>
        <taxon>Rubroshorea</taxon>
    </lineage>
</organism>
<dbReference type="EMBL" id="BPVZ01000187">
    <property type="protein sequence ID" value="GKV44835.1"/>
    <property type="molecule type" value="Genomic_DNA"/>
</dbReference>
<protein>
    <submittedName>
        <fullName evidence="2">Uncharacterized protein</fullName>
    </submittedName>
</protein>
<dbReference type="AlphaFoldDB" id="A0AAV5M5Q1"/>